<accession>A0A1I8M4Q5</accession>
<dbReference type="FunFam" id="3.30.160.60:FF:002496">
    <property type="entry name" value="Uncharacterized protein, isoform B"/>
    <property type="match status" value="1"/>
</dbReference>
<dbReference type="GO" id="GO:0008270">
    <property type="term" value="F:zinc ion binding"/>
    <property type="evidence" value="ECO:0007669"/>
    <property type="project" value="UniProtKB-UniRule"/>
</dbReference>
<protein>
    <recommendedName>
        <fullName evidence="10">Zinc-finger double domain protein</fullName>
    </recommendedName>
</protein>
<feature type="domain" description="C2H2-type" evidence="7">
    <location>
        <begin position="358"/>
        <end position="385"/>
    </location>
</feature>
<evidence type="ECO:0008006" key="10">
    <source>
        <dbReference type="Google" id="ProtNLM"/>
    </source>
</evidence>
<dbReference type="GO" id="GO:0000978">
    <property type="term" value="F:RNA polymerase II cis-regulatory region sequence-specific DNA binding"/>
    <property type="evidence" value="ECO:0007669"/>
    <property type="project" value="TreeGrafter"/>
</dbReference>
<feature type="compositionally biased region" description="Low complexity" evidence="6">
    <location>
        <begin position="200"/>
        <end position="253"/>
    </location>
</feature>
<evidence type="ECO:0000256" key="5">
    <source>
        <dbReference type="PROSITE-ProRule" id="PRU01263"/>
    </source>
</evidence>
<dbReference type="EnsemblMetazoa" id="MDOA001202-RA">
    <property type="protein sequence ID" value="MDOA001202-PA"/>
    <property type="gene ID" value="MDOA001202"/>
</dbReference>
<name>A0A1I8M4Q5_MUSDO</name>
<feature type="region of interest" description="Disordered" evidence="6">
    <location>
        <begin position="1"/>
        <end position="50"/>
    </location>
</feature>
<dbReference type="FunFam" id="3.30.160.60:FF:000065">
    <property type="entry name" value="B-cell CLL/lymphoma 6, member B"/>
    <property type="match status" value="1"/>
</dbReference>
<feature type="binding site" evidence="5">
    <location>
        <position position="120"/>
    </location>
    <ligand>
        <name>Zn(2+)</name>
        <dbReference type="ChEBI" id="CHEBI:29105"/>
    </ligand>
</feature>
<evidence type="ECO:0000256" key="3">
    <source>
        <dbReference type="ARBA" id="ARBA00022833"/>
    </source>
</evidence>
<dbReference type="VEuPathDB" id="VectorBase:MDOA001202"/>
<dbReference type="SUPFAM" id="SSF57667">
    <property type="entry name" value="beta-beta-alpha zinc fingers"/>
    <property type="match status" value="1"/>
</dbReference>
<evidence type="ECO:0000313" key="9">
    <source>
        <dbReference type="EnsemblMetazoa" id="MDOA001202-PA"/>
    </source>
</evidence>
<gene>
    <name evidence="9" type="primary">101889192</name>
</gene>
<feature type="compositionally biased region" description="Polar residues" evidence="6">
    <location>
        <begin position="522"/>
        <end position="539"/>
    </location>
</feature>
<dbReference type="Gene3D" id="3.30.160.60">
    <property type="entry name" value="Classic Zinc Finger"/>
    <property type="match status" value="2"/>
</dbReference>
<proteinExistence type="predicted"/>
<dbReference type="InterPro" id="IPR013087">
    <property type="entry name" value="Znf_C2H2_type"/>
</dbReference>
<evidence type="ECO:0000256" key="4">
    <source>
        <dbReference type="PROSITE-ProRule" id="PRU00042"/>
    </source>
</evidence>
<dbReference type="VEuPathDB" id="VectorBase:MDOMA2_017230"/>
<keyword evidence="1 5" id="KW-0479">Metal-binding</keyword>
<feature type="region of interest" description="Disordered" evidence="6">
    <location>
        <begin position="200"/>
        <end position="283"/>
    </location>
</feature>
<dbReference type="OrthoDB" id="654211at2759"/>
<dbReference type="InterPro" id="IPR012934">
    <property type="entry name" value="Znf_AD"/>
</dbReference>
<feature type="compositionally biased region" description="Low complexity" evidence="6">
    <location>
        <begin position="540"/>
        <end position="561"/>
    </location>
</feature>
<dbReference type="Gene3D" id="3.40.1800.20">
    <property type="match status" value="1"/>
</dbReference>
<evidence type="ECO:0000256" key="6">
    <source>
        <dbReference type="SAM" id="MobiDB-lite"/>
    </source>
</evidence>
<feature type="binding site" evidence="5">
    <location>
        <position position="123"/>
    </location>
    <ligand>
        <name>Zn(2+)</name>
        <dbReference type="ChEBI" id="CHEBI:29105"/>
    </ligand>
</feature>
<dbReference type="PROSITE" id="PS51915">
    <property type="entry name" value="ZAD"/>
    <property type="match status" value="1"/>
</dbReference>
<evidence type="ECO:0000259" key="8">
    <source>
        <dbReference type="PROSITE" id="PS51915"/>
    </source>
</evidence>
<reference evidence="9" key="1">
    <citation type="submission" date="2020-05" db="UniProtKB">
        <authorList>
            <consortium name="EnsemblMetazoa"/>
        </authorList>
    </citation>
    <scope>IDENTIFICATION</scope>
    <source>
        <strain evidence="9">Aabys</strain>
    </source>
</reference>
<feature type="region of interest" description="Disordered" evidence="6">
    <location>
        <begin position="514"/>
        <end position="562"/>
    </location>
</feature>
<dbReference type="PROSITE" id="PS50157">
    <property type="entry name" value="ZINC_FINGER_C2H2_2"/>
    <property type="match status" value="3"/>
</dbReference>
<evidence type="ECO:0000256" key="2">
    <source>
        <dbReference type="ARBA" id="ARBA00022771"/>
    </source>
</evidence>
<feature type="region of interest" description="Disordered" evidence="6">
    <location>
        <begin position="603"/>
        <end position="655"/>
    </location>
</feature>
<dbReference type="InterPro" id="IPR036236">
    <property type="entry name" value="Znf_C2H2_sf"/>
</dbReference>
<feature type="region of interest" description="Disordered" evidence="6">
    <location>
        <begin position="683"/>
        <end position="711"/>
    </location>
</feature>
<dbReference type="Pfam" id="PF07776">
    <property type="entry name" value="zf-AD"/>
    <property type="match status" value="1"/>
</dbReference>
<feature type="domain" description="ZAD" evidence="8">
    <location>
        <begin position="71"/>
        <end position="147"/>
    </location>
</feature>
<dbReference type="SMART" id="SM00868">
    <property type="entry name" value="zf-AD"/>
    <property type="match status" value="1"/>
</dbReference>
<evidence type="ECO:0000256" key="1">
    <source>
        <dbReference type="ARBA" id="ARBA00022723"/>
    </source>
</evidence>
<evidence type="ECO:0000259" key="7">
    <source>
        <dbReference type="PROSITE" id="PS50157"/>
    </source>
</evidence>
<dbReference type="GO" id="GO:0005634">
    <property type="term" value="C:nucleus"/>
    <property type="evidence" value="ECO:0007669"/>
    <property type="project" value="InterPro"/>
</dbReference>
<organism evidence="9">
    <name type="scientific">Musca domestica</name>
    <name type="common">House fly</name>
    <dbReference type="NCBI Taxonomy" id="7370"/>
    <lineage>
        <taxon>Eukaryota</taxon>
        <taxon>Metazoa</taxon>
        <taxon>Ecdysozoa</taxon>
        <taxon>Arthropoda</taxon>
        <taxon>Hexapoda</taxon>
        <taxon>Insecta</taxon>
        <taxon>Pterygota</taxon>
        <taxon>Neoptera</taxon>
        <taxon>Endopterygota</taxon>
        <taxon>Diptera</taxon>
        <taxon>Brachycera</taxon>
        <taxon>Muscomorpha</taxon>
        <taxon>Muscoidea</taxon>
        <taxon>Muscidae</taxon>
        <taxon>Musca</taxon>
    </lineage>
</organism>
<feature type="binding site" evidence="5">
    <location>
        <position position="73"/>
    </location>
    <ligand>
        <name>Zn(2+)</name>
        <dbReference type="ChEBI" id="CHEBI:29105"/>
    </ligand>
</feature>
<feature type="binding site" evidence="5">
    <location>
        <position position="76"/>
    </location>
    <ligand>
        <name>Zn(2+)</name>
        <dbReference type="ChEBI" id="CHEBI:29105"/>
    </ligand>
</feature>
<keyword evidence="2 4" id="KW-0863">Zinc-finger</keyword>
<dbReference type="Pfam" id="PF00096">
    <property type="entry name" value="zf-C2H2"/>
    <property type="match status" value="3"/>
</dbReference>
<feature type="compositionally biased region" description="Low complexity" evidence="6">
    <location>
        <begin position="7"/>
        <end position="50"/>
    </location>
</feature>
<dbReference type="PANTHER" id="PTHR23235">
    <property type="entry name" value="KRUEPPEL-LIKE TRANSCRIPTION FACTOR"/>
    <property type="match status" value="1"/>
</dbReference>
<feature type="compositionally biased region" description="Polar residues" evidence="6">
    <location>
        <begin position="618"/>
        <end position="638"/>
    </location>
</feature>
<dbReference type="GO" id="GO:0000981">
    <property type="term" value="F:DNA-binding transcription factor activity, RNA polymerase II-specific"/>
    <property type="evidence" value="ECO:0007669"/>
    <property type="project" value="TreeGrafter"/>
</dbReference>
<feature type="compositionally biased region" description="Polar residues" evidence="6">
    <location>
        <begin position="254"/>
        <end position="277"/>
    </location>
</feature>
<feature type="domain" description="C2H2-type" evidence="7">
    <location>
        <begin position="386"/>
        <end position="415"/>
    </location>
</feature>
<dbReference type="eggNOG" id="KOG1721">
    <property type="taxonomic scope" value="Eukaryota"/>
</dbReference>
<feature type="domain" description="C2H2-type" evidence="7">
    <location>
        <begin position="491"/>
        <end position="518"/>
    </location>
</feature>
<dbReference type="PANTHER" id="PTHR23235:SF60">
    <property type="entry name" value="STRIPE, ISOFORM D"/>
    <property type="match status" value="1"/>
</dbReference>
<dbReference type="AlphaFoldDB" id="A0A1I8M4Q5"/>
<dbReference type="SMART" id="SM00355">
    <property type="entry name" value="ZnF_C2H2"/>
    <property type="match status" value="3"/>
</dbReference>
<feature type="compositionally biased region" description="Low complexity" evidence="6">
    <location>
        <begin position="639"/>
        <end position="651"/>
    </location>
</feature>
<sequence>MLNNGNQQQQQQQQQTQQQHPQQHHTQQQQQHHHQQQQQPVHHQQQQQSQQFVTINAQSYDANLNFETFGELCRLCSLRNGPAKIHLFDKEAEQRNLVYKLRLLMPVNIAKEDFLPKNICERCVQKVESLYDWRQTSLHNEHILRNYAESMRAVTATINFQDGTVNMDKMTVAQKNAYLEAHMAVQQQMAQAAIQFKQQQQQQQQQTSNTNQTQQQNSPNSNNNNTSNSNNNNTNSNNTNQQLQQQQQQQQQQHYTSTIKVPQISSSSSAGNDSTFTVPDDVGMGFEGGVRVLQSLGTWSSDNITYNIPKPNLIPFTEPYVEGGSMHPASRLKALQQVQQASSGVRKVNPSKPTNKAFECTVCGKGLARKDKLTIHMRIHTGEKPYICEVCNKAFARRDKLVIHMNKFKHVTPTNIAPLGKRLNNLVKKKEPETEDNKQNLELQLQQQAVQVAAQNIIVQTSSGQHGGTTQTTSIPGIIIPHHHAQQQLSWTCELCGRMFSNRDEWTLHAKSHLEHQEQETTDTGKPTKMANQNNYQLDTTTNSNNNSNNGGGTNNNNANNDEMSQRKEKIIIQNQMFINLQQHQQQQIAEVQQQQQQQQQNVVKRAPKKLTQPPAIFSTTTSGITTVNVDNRDANPTNNSSSSNNNNGNNQDIANFIANSPTAATYVQAQLNNLNGLNIQTTTETQQQQQQQQPQHQQQHQHHLTTTNVPTSVGTLPIVTYNGNQYCVITHTGDITGSSGVDKPELLQLTTDKEGKTNFILMQPATAVTTSTGTTTIGMQN</sequence>
<dbReference type="SUPFAM" id="SSF57716">
    <property type="entry name" value="Glucocorticoid receptor-like (DNA-binding domain)"/>
    <property type="match status" value="1"/>
</dbReference>
<keyword evidence="3 5" id="KW-0862">Zinc</keyword>
<feature type="compositionally biased region" description="Low complexity" evidence="6">
    <location>
        <begin position="683"/>
        <end position="699"/>
    </location>
</feature>
<dbReference type="PROSITE" id="PS00028">
    <property type="entry name" value="ZINC_FINGER_C2H2_1"/>
    <property type="match status" value="3"/>
</dbReference>